<gene>
    <name evidence="1" type="ORF">MORIYA_3111</name>
</gene>
<accession>A0A330LRJ7</accession>
<dbReference type="RefSeq" id="WP_112716314.1">
    <property type="nucleotide sequence ID" value="NZ_LS483250.1"/>
</dbReference>
<organism evidence="1 2">
    <name type="scientific">Moritella yayanosii</name>
    <dbReference type="NCBI Taxonomy" id="69539"/>
    <lineage>
        <taxon>Bacteria</taxon>
        <taxon>Pseudomonadati</taxon>
        <taxon>Pseudomonadota</taxon>
        <taxon>Gammaproteobacteria</taxon>
        <taxon>Alteromonadales</taxon>
        <taxon>Moritellaceae</taxon>
        <taxon>Moritella</taxon>
    </lineage>
</organism>
<evidence type="ECO:0000313" key="2">
    <source>
        <dbReference type="Proteomes" id="UP000250163"/>
    </source>
</evidence>
<proteinExistence type="predicted"/>
<name>A0A330LRJ7_9GAMM</name>
<reference evidence="2" key="1">
    <citation type="submission" date="2018-05" db="EMBL/GenBank/DDBJ databases">
        <authorList>
            <person name="Cea G.-C."/>
            <person name="William W."/>
        </authorList>
    </citation>
    <scope>NUCLEOTIDE SEQUENCE [LARGE SCALE GENOMIC DNA]</scope>
    <source>
        <strain evidence="2">DB21MT 5</strain>
    </source>
</reference>
<dbReference type="OrthoDB" id="526368at2"/>
<evidence type="ECO:0000313" key="1">
    <source>
        <dbReference type="EMBL" id="SQD79567.1"/>
    </source>
</evidence>
<dbReference type="Proteomes" id="UP000250163">
    <property type="component" value="Chromosome MORIYA"/>
</dbReference>
<dbReference type="InterPro" id="IPR016084">
    <property type="entry name" value="Haem_Oase-like_multi-hlx"/>
</dbReference>
<sequence length="303" mass="34913">MRDNSVIEAYRKDHGLEQLTYHTVEEIQSGHFDLDKAQAFLAFQTRINNELLNHKVITANPYTQWFCDASLNDVQIKQLIVQFSVFSNQFLVAQLEKMLNAETLEEMRASKEILANEIGVVYKNPKRNRATKLTQEERDFGDIEGSIDGGAFHFKAAHFELLSQLADYFGIGFNQIGRRQFGSAKTLFFCDELVRLYGSASYATSTAASYAVENWAAAGFWDELVAGFNNYRQTRDLKDLPLTFFTWHAKLEANHANHTQEELEAYYFNNEVDEQHFIVSGNEMLDGVYAFWQGLDEERKRIH</sequence>
<dbReference type="Gene3D" id="1.20.910.10">
    <property type="entry name" value="Heme oxygenase-like"/>
    <property type="match status" value="1"/>
</dbReference>
<dbReference type="SUPFAM" id="SSF48613">
    <property type="entry name" value="Heme oxygenase-like"/>
    <property type="match status" value="1"/>
</dbReference>
<dbReference type="AlphaFoldDB" id="A0A330LRJ7"/>
<protein>
    <submittedName>
        <fullName evidence="1">Uncharacterized protein</fullName>
    </submittedName>
</protein>
<dbReference type="EMBL" id="LS483250">
    <property type="protein sequence ID" value="SQD79567.1"/>
    <property type="molecule type" value="Genomic_DNA"/>
</dbReference>
<keyword evidence="2" id="KW-1185">Reference proteome</keyword>
<dbReference type="KEGG" id="mya:MORIYA_3111"/>